<feature type="compositionally biased region" description="Pro residues" evidence="1">
    <location>
        <begin position="122"/>
        <end position="136"/>
    </location>
</feature>
<dbReference type="OrthoDB" id="3199698at2759"/>
<feature type="compositionally biased region" description="Basic and acidic residues" evidence="1">
    <location>
        <begin position="82"/>
        <end position="105"/>
    </location>
</feature>
<dbReference type="AlphaFoldDB" id="A0A1C7LKA4"/>
<dbReference type="Pfam" id="PF18759">
    <property type="entry name" value="Plavaka"/>
    <property type="match status" value="1"/>
</dbReference>
<dbReference type="InterPro" id="IPR041078">
    <property type="entry name" value="Plavaka"/>
</dbReference>
<dbReference type="OMA" id="MSADHIN"/>
<feature type="region of interest" description="Disordered" evidence="1">
    <location>
        <begin position="1"/>
        <end position="139"/>
    </location>
</feature>
<evidence type="ECO:0000256" key="1">
    <source>
        <dbReference type="SAM" id="MobiDB-lite"/>
    </source>
</evidence>
<dbReference type="STRING" id="5627.A0A1C7LKA4"/>
<protein>
    <submittedName>
        <fullName evidence="2">Uncharacterized protein</fullName>
    </submittedName>
</protein>
<gene>
    <name evidence="2" type="ORF">A0H81_14803</name>
</gene>
<organism evidence="2 3">
    <name type="scientific">Grifola frondosa</name>
    <name type="common">Maitake</name>
    <name type="synonym">Polyporus frondosus</name>
    <dbReference type="NCBI Taxonomy" id="5627"/>
    <lineage>
        <taxon>Eukaryota</taxon>
        <taxon>Fungi</taxon>
        <taxon>Dikarya</taxon>
        <taxon>Basidiomycota</taxon>
        <taxon>Agaricomycotina</taxon>
        <taxon>Agaricomycetes</taxon>
        <taxon>Polyporales</taxon>
        <taxon>Grifolaceae</taxon>
        <taxon>Grifola</taxon>
    </lineage>
</organism>
<proteinExistence type="predicted"/>
<name>A0A1C7LKA4_GRIFR</name>
<sequence>MYGQTLVCSDATTPSHEDVAMNLPEGISSDDDFGTRDNFDDFENDFGVSLDDGGFEEDDSNSSSKEDDSDVDGFDDEADEDIPPHIPEEHPPSETDPIGLEKEFHSMMNGQPCNAEGDFLPPNTPPTPPEPRPPTDWSPYKDRIDFETAETMYKRAQIPAGIIDDLLNLWTASMLKYNDRGPFPNHADLYRTIDSTALGDVKWESFEMSYSGTLPESNIPRWMTAKYDVWFRDPRTIVRNMLANPDFDGEMDFAPYMEFVDGERRLKDFMSGDWAWQQADKITADPTIDSNGAAFVPIILGSDKTTVSVATGQNEYYPLYISIGNVHNNVRRAHRNAVALLGFLAIPKTDRKYADDVKFRKFRRQLFHSSLSRILQSLKAGMTTPEVVHYPEQALVACVVQGWCPKCTADSADLDGGGGGRRTRDHTEELVAAFELGVLWDEYGLVGDIVPFTNDFPRADIHELVAPDILHQLIKGTFKDHLVDWVEQYIVQTHSNARAQAILADIDRRIAVVPPFTGLRRFHEGRGFKQWTGDDSKALMKVYLAAIVGYVPREMVRAIRAFLEFCYLVRRNVHTLSTMDAMEDALDRFYKNRTIFQTTGIRDGFSLPRQHSLRHYLDMIWAFAAPNGLCTSITESKHIDAVKDPWRRSNRYEEVGQMLLTNQRLDKLAASRTDFADRGMLNGTCLFATYLALHPDEDLDPELNHIRVGDSGAVVTKRKNRRQHDDGAIPGPTVLSYVVMAATAQTKHCHTADTLGDEIHQPRLLELIRRFLYDQLNPDSALPGLDVPIHECPLFQEQISVFYSAAATYYAPSDPSGVGGMHREHLRATPWWWRTAPRFDCAFINHDSSRAGIFGLDVVRIHLFFSFKFRGIKYPCALVRWYERMSDEPDEDTGMYIVQPESKHGAPVLSVVHLDSIVRAAHLIGVYGNEPIPDNLTEHNALDAFRFFYVNRFADHHAFETIF</sequence>
<evidence type="ECO:0000313" key="3">
    <source>
        <dbReference type="Proteomes" id="UP000092993"/>
    </source>
</evidence>
<accession>A0A1C7LKA4</accession>
<comment type="caution">
    <text evidence="2">The sequence shown here is derived from an EMBL/GenBank/DDBJ whole genome shotgun (WGS) entry which is preliminary data.</text>
</comment>
<dbReference type="Proteomes" id="UP000092993">
    <property type="component" value="Unassembled WGS sequence"/>
</dbReference>
<dbReference type="EMBL" id="LUGG01000048">
    <property type="protein sequence ID" value="OBZ65212.1"/>
    <property type="molecule type" value="Genomic_DNA"/>
</dbReference>
<feature type="compositionally biased region" description="Acidic residues" evidence="1">
    <location>
        <begin position="67"/>
        <end position="81"/>
    </location>
</feature>
<feature type="compositionally biased region" description="Polar residues" evidence="1">
    <location>
        <begin position="1"/>
        <end position="14"/>
    </location>
</feature>
<reference evidence="2 3" key="1">
    <citation type="submission" date="2016-03" db="EMBL/GenBank/DDBJ databases">
        <title>Whole genome sequencing of Grifola frondosa 9006-11.</title>
        <authorList>
            <person name="Min B."/>
            <person name="Park H."/>
            <person name="Kim J.-G."/>
            <person name="Cho H."/>
            <person name="Oh Y.-L."/>
            <person name="Kong W.-S."/>
            <person name="Choi I.-G."/>
        </authorList>
    </citation>
    <scope>NUCLEOTIDE SEQUENCE [LARGE SCALE GENOMIC DNA]</scope>
    <source>
        <strain evidence="2 3">9006-11</strain>
    </source>
</reference>
<keyword evidence="3" id="KW-1185">Reference proteome</keyword>
<evidence type="ECO:0000313" key="2">
    <source>
        <dbReference type="EMBL" id="OBZ65212.1"/>
    </source>
</evidence>